<organism evidence="1 2">
    <name type="scientific">Desulfacinum infernum DSM 9756</name>
    <dbReference type="NCBI Taxonomy" id="1121391"/>
    <lineage>
        <taxon>Bacteria</taxon>
        <taxon>Pseudomonadati</taxon>
        <taxon>Thermodesulfobacteriota</taxon>
        <taxon>Syntrophobacteria</taxon>
        <taxon>Syntrophobacterales</taxon>
        <taxon>Syntrophobacteraceae</taxon>
        <taxon>Desulfacinum</taxon>
    </lineage>
</organism>
<protein>
    <submittedName>
        <fullName evidence="1">Uncharacterized protein</fullName>
    </submittedName>
</protein>
<dbReference type="AlphaFoldDB" id="A0A1M5FZS8"/>
<sequence length="199" mass="23004">MADLIHIDEWKRGANLITSRPLEFRWGDWTTGVALLCTRSESVRFEKHRQEARGTPGHQHVAWVPNHLKLAGGSHFTVAGLFRHRDNETSMRRVYRLAAMMECVTRGTAPVLRTDLLRRLYQTIVRERDALGVSWKGAVDHYLLPLYPEHGGGDRLLARIRTSESLQNLFRVIEEETDRQFDLLGSHYVIYVPRCFKAL</sequence>
<reference evidence="2" key="1">
    <citation type="submission" date="2016-11" db="EMBL/GenBank/DDBJ databases">
        <authorList>
            <person name="Varghese N."/>
            <person name="Submissions S."/>
        </authorList>
    </citation>
    <scope>NUCLEOTIDE SEQUENCE [LARGE SCALE GENOMIC DNA]</scope>
    <source>
        <strain evidence="2">DSM 9756</strain>
    </source>
</reference>
<evidence type="ECO:0000313" key="2">
    <source>
        <dbReference type="Proteomes" id="UP000184076"/>
    </source>
</evidence>
<evidence type="ECO:0000313" key="1">
    <source>
        <dbReference type="EMBL" id="SHF96914.1"/>
    </source>
</evidence>
<name>A0A1M5FZS8_9BACT</name>
<dbReference type="EMBL" id="FQVB01000034">
    <property type="protein sequence ID" value="SHF96914.1"/>
    <property type="molecule type" value="Genomic_DNA"/>
</dbReference>
<gene>
    <name evidence="1" type="ORF">SAMN02745206_03010</name>
</gene>
<accession>A0A1M5FZS8</accession>
<dbReference type="OrthoDB" id="5504338at2"/>
<dbReference type="RefSeq" id="WP_073040893.1">
    <property type="nucleotide sequence ID" value="NZ_FQVB01000034.1"/>
</dbReference>
<keyword evidence="2" id="KW-1185">Reference proteome</keyword>
<dbReference type="Proteomes" id="UP000184076">
    <property type="component" value="Unassembled WGS sequence"/>
</dbReference>
<proteinExistence type="predicted"/>